<proteinExistence type="predicted"/>
<gene>
    <name evidence="1" type="ORF">NC653_003783</name>
</gene>
<name>A0AAD6RSK6_9ROSI</name>
<sequence length="54" mass="6512">MILGTMLGCQRCVFNKKRLGYQPKRKQKYLKNYFVKAKQSHNSDHGSFDLYMFY</sequence>
<keyword evidence="2" id="KW-1185">Reference proteome</keyword>
<dbReference type="AlphaFoldDB" id="A0AAD6RSK6"/>
<protein>
    <submittedName>
        <fullName evidence="1">Uncharacterized protein</fullName>
    </submittedName>
</protein>
<dbReference type="Proteomes" id="UP001164929">
    <property type="component" value="Chromosome 1"/>
</dbReference>
<evidence type="ECO:0000313" key="2">
    <source>
        <dbReference type="Proteomes" id="UP001164929"/>
    </source>
</evidence>
<reference evidence="1 2" key="1">
    <citation type="journal article" date="2023" name="Mol. Ecol. Resour.">
        <title>Chromosome-level genome assembly of a triploid poplar Populus alba 'Berolinensis'.</title>
        <authorList>
            <person name="Chen S."/>
            <person name="Yu Y."/>
            <person name="Wang X."/>
            <person name="Wang S."/>
            <person name="Zhang T."/>
            <person name="Zhou Y."/>
            <person name="He R."/>
            <person name="Meng N."/>
            <person name="Wang Y."/>
            <person name="Liu W."/>
            <person name="Liu Z."/>
            <person name="Liu J."/>
            <person name="Guo Q."/>
            <person name="Huang H."/>
            <person name="Sederoff R.R."/>
            <person name="Wang G."/>
            <person name="Qu G."/>
            <person name="Chen S."/>
        </authorList>
    </citation>
    <scope>NUCLEOTIDE SEQUENCE [LARGE SCALE GENOMIC DNA]</scope>
    <source>
        <strain evidence="1">SC-2020</strain>
    </source>
</reference>
<evidence type="ECO:0000313" key="1">
    <source>
        <dbReference type="EMBL" id="KAJ7014279.1"/>
    </source>
</evidence>
<organism evidence="1 2">
    <name type="scientific">Populus alba x Populus x berolinensis</name>
    <dbReference type="NCBI Taxonomy" id="444605"/>
    <lineage>
        <taxon>Eukaryota</taxon>
        <taxon>Viridiplantae</taxon>
        <taxon>Streptophyta</taxon>
        <taxon>Embryophyta</taxon>
        <taxon>Tracheophyta</taxon>
        <taxon>Spermatophyta</taxon>
        <taxon>Magnoliopsida</taxon>
        <taxon>eudicotyledons</taxon>
        <taxon>Gunneridae</taxon>
        <taxon>Pentapetalae</taxon>
        <taxon>rosids</taxon>
        <taxon>fabids</taxon>
        <taxon>Malpighiales</taxon>
        <taxon>Salicaceae</taxon>
        <taxon>Saliceae</taxon>
        <taxon>Populus</taxon>
    </lineage>
</organism>
<accession>A0AAD6RSK6</accession>
<comment type="caution">
    <text evidence="1">The sequence shown here is derived from an EMBL/GenBank/DDBJ whole genome shotgun (WGS) entry which is preliminary data.</text>
</comment>
<dbReference type="EMBL" id="JAQIZT010000001">
    <property type="protein sequence ID" value="KAJ7014279.1"/>
    <property type="molecule type" value="Genomic_DNA"/>
</dbReference>